<dbReference type="CDD" id="cd15612">
    <property type="entry name" value="PHD_OBE1_like"/>
    <property type="match status" value="1"/>
</dbReference>
<dbReference type="EMBL" id="JANAVB010021197">
    <property type="protein sequence ID" value="KAJ6826076.1"/>
    <property type="molecule type" value="Genomic_DNA"/>
</dbReference>
<dbReference type="GO" id="GO:0010468">
    <property type="term" value="P:regulation of gene expression"/>
    <property type="evidence" value="ECO:0007669"/>
    <property type="project" value="TreeGrafter"/>
</dbReference>
<feature type="region of interest" description="Disordered" evidence="8">
    <location>
        <begin position="1"/>
        <end position="406"/>
    </location>
</feature>
<keyword evidence="12" id="KW-1185">Reference proteome</keyword>
<sequence length="1026" mass="115102">MMKRPRSFDDDEDCDDDERDPPRRHRQLDQRDPRSFDHHRRITMHRSESFSSASSRRDFFPKGFRSDRREHHGHHQHRRDRDRRFSSPSPSPSSSSSPLMRRFGSNESSDRHQYQDGRDRDLRSSRDSSSGEPPKATEEEAKAVVGDSCSARSSSSSEMEEGELQPEPENEEILSSVVPDEDAGTDKKEERRIVSTNGNGDGDGNGNAEVKELNDNNNGENEESGKKKEAILVEEEKCEGEECAVEQVTVINMETSKMNKEEGDKVVEAETEGAVEKGPSENSRDEDEPTTDSKLVTLDEPPPPPPQENHKDKGKSVALSPPRAEDPVEREEGPSSRRGFDLFFISDDAKERSSRTSTGKHEDDRLELEALDLSLGLPGIPPDHVLKRPDARPGSPSLVKSLHSMPSSFRTGSDGFTTSISFSGSQTFLHNPSCSLTQNSVDYEQSVGSHPLFQGADQVSGSTIWQTQASNEPKWKGGIGIGTGPLLQRVLVNGNTQVVKPDDLTRQCSLPRQLSPTLSHGSRGDTKSEHSKDKRLLTRERSSSSLFRSDQKEGEQLVLNAAGFERILSKIVSEPMQAVGRLLQEMTDHSVSYLKEAICEMVISADKRNNLHTLQEALKRRLDLTVETMSKCPRTLLEILVALKTGLPDLLRRSSNNVPSSDLVEIFHNLKCRNLSCRTILPVDDCECKVCKQRSGFCSSCMCLVCSKFDNASNTCGWVGCDVCIHWCHTDCGLQGSHIRNGPCSGIQGMTEMQFHCVACNHPSEMFGFVKDVFMTCVKDWKAETLVKELQYVRRIFAASNDLKGQRLCAMANQMLQKIEVKANISEVINIISGFFSESEVNINNSPSVTPPKEPSRNVAEGSNGATFPTKELTWLPPFSSDRVSHRENTGTLSLFDYSQLGRQTKDAEIQMRPEKKPVVDELESVVRFKQAEARMYQERADSARREAEGLKRIAIAKNVQVEEEYATKTAKLQLSEAEERRRKKVEELQVIERAHREYFNMKMRMESEINDLLLKMEATKRNFST</sequence>
<keyword evidence="6" id="KW-0539">Nucleus</keyword>
<feature type="compositionally biased region" description="Basic and acidic residues" evidence="8">
    <location>
        <begin position="347"/>
        <end position="368"/>
    </location>
</feature>
<feature type="compositionally biased region" description="Basic and acidic residues" evidence="8">
    <location>
        <begin position="522"/>
        <end position="542"/>
    </location>
</feature>
<keyword evidence="4" id="KW-0862">Zinc</keyword>
<dbReference type="GO" id="GO:0010071">
    <property type="term" value="P:root meristem specification"/>
    <property type="evidence" value="ECO:0007669"/>
    <property type="project" value="TreeGrafter"/>
</dbReference>
<feature type="compositionally biased region" description="Acidic residues" evidence="8">
    <location>
        <begin position="9"/>
        <end position="19"/>
    </location>
</feature>
<feature type="compositionally biased region" description="Basic and acidic residues" evidence="8">
    <location>
        <begin position="257"/>
        <end position="283"/>
    </location>
</feature>
<feature type="region of interest" description="Disordered" evidence="8">
    <location>
        <begin position="502"/>
        <end position="549"/>
    </location>
</feature>
<comment type="subcellular location">
    <subcellularLocation>
        <location evidence="1">Nucleus</location>
    </subcellularLocation>
</comment>
<keyword evidence="3" id="KW-0863">Zinc-finger</keyword>
<dbReference type="InterPro" id="IPR004082">
    <property type="entry name" value="OBERON"/>
</dbReference>
<feature type="compositionally biased region" description="Low complexity" evidence="8">
    <location>
        <begin position="86"/>
        <end position="98"/>
    </location>
</feature>
<dbReference type="PRINTS" id="PR01544">
    <property type="entry name" value="ARATH130DUF"/>
</dbReference>
<reference evidence="11" key="1">
    <citation type="journal article" date="2023" name="GigaByte">
        <title>Genome assembly of the bearded iris, Iris pallida Lam.</title>
        <authorList>
            <person name="Bruccoleri R.E."/>
            <person name="Oakeley E.J."/>
            <person name="Faust A.M.E."/>
            <person name="Altorfer M."/>
            <person name="Dessus-Babus S."/>
            <person name="Burckhardt D."/>
            <person name="Oertli M."/>
            <person name="Naumann U."/>
            <person name="Petersen F."/>
            <person name="Wong J."/>
        </authorList>
    </citation>
    <scope>NUCLEOTIDE SEQUENCE</scope>
    <source>
        <strain evidence="11">GSM-AAB239-AS_SAM_17_03QT</strain>
    </source>
</reference>
<dbReference type="InterPro" id="IPR047578">
    <property type="entry name" value="OBE1-like_PHD"/>
</dbReference>
<dbReference type="GO" id="GO:0010492">
    <property type="term" value="P:maintenance of shoot apical meristem identity"/>
    <property type="evidence" value="ECO:0007669"/>
    <property type="project" value="TreeGrafter"/>
</dbReference>
<dbReference type="Pfam" id="PF16312">
    <property type="entry name" value="Oberon_cc"/>
    <property type="match status" value="1"/>
</dbReference>
<gene>
    <name evidence="11" type="ORF">M6B38_373925</name>
</gene>
<keyword evidence="5 7" id="KW-0175">Coiled coil</keyword>
<feature type="compositionally biased region" description="Basic and acidic residues" evidence="8">
    <location>
        <begin position="55"/>
        <end position="70"/>
    </location>
</feature>
<feature type="compositionally biased region" description="Basic residues" evidence="8">
    <location>
        <begin position="71"/>
        <end position="81"/>
    </location>
</feature>
<proteinExistence type="predicted"/>
<evidence type="ECO:0000256" key="3">
    <source>
        <dbReference type="ARBA" id="ARBA00022771"/>
    </source>
</evidence>
<feature type="coiled-coil region" evidence="7">
    <location>
        <begin position="920"/>
        <end position="1023"/>
    </location>
</feature>
<evidence type="ECO:0000259" key="9">
    <source>
        <dbReference type="Pfam" id="PF07227"/>
    </source>
</evidence>
<dbReference type="PANTHER" id="PTHR21736:SF20">
    <property type="entry name" value="PROTEIN OBERON 4"/>
    <property type="match status" value="1"/>
</dbReference>
<dbReference type="GO" id="GO:0008270">
    <property type="term" value="F:zinc ion binding"/>
    <property type="evidence" value="ECO:0007669"/>
    <property type="project" value="UniProtKB-KW"/>
</dbReference>
<comment type="caution">
    <text evidence="11">The sequence shown here is derived from an EMBL/GenBank/DDBJ whole genome shotgun (WGS) entry which is preliminary data.</text>
</comment>
<keyword evidence="2" id="KW-0479">Metal-binding</keyword>
<evidence type="ECO:0000256" key="6">
    <source>
        <dbReference type="ARBA" id="ARBA00023242"/>
    </source>
</evidence>
<dbReference type="PANTHER" id="PTHR21736">
    <property type="entry name" value="VERNALIZATION-INSENSITIVE PROTEIN 3"/>
    <property type="match status" value="1"/>
</dbReference>
<feature type="domain" description="Oberon coiled-coil region" evidence="10">
    <location>
        <begin position="903"/>
        <end position="1014"/>
    </location>
</feature>
<dbReference type="GO" id="GO:0005634">
    <property type="term" value="C:nucleus"/>
    <property type="evidence" value="ECO:0007669"/>
    <property type="project" value="UniProtKB-SubCell"/>
</dbReference>
<accession>A0AAX6GBE0</accession>
<dbReference type="InterPro" id="IPR032535">
    <property type="entry name" value="Oberon_CC"/>
</dbReference>
<protein>
    <recommendedName>
        <fullName evidence="13">Protein OBERON 4</fullName>
    </recommendedName>
</protein>
<feature type="compositionally biased region" description="Basic and acidic residues" evidence="8">
    <location>
        <begin position="323"/>
        <end position="340"/>
    </location>
</feature>
<evidence type="ECO:0000256" key="2">
    <source>
        <dbReference type="ARBA" id="ARBA00022723"/>
    </source>
</evidence>
<evidence type="ECO:0000256" key="4">
    <source>
        <dbReference type="ARBA" id="ARBA00022833"/>
    </source>
</evidence>
<evidence type="ECO:0000259" key="10">
    <source>
        <dbReference type="Pfam" id="PF16312"/>
    </source>
</evidence>
<dbReference type="InterPro" id="IPR032881">
    <property type="entry name" value="Oberon-like_PHD"/>
</dbReference>
<feature type="compositionally biased region" description="Acidic residues" evidence="8">
    <location>
        <begin position="158"/>
        <end position="172"/>
    </location>
</feature>
<evidence type="ECO:0000256" key="7">
    <source>
        <dbReference type="SAM" id="Coils"/>
    </source>
</evidence>
<name>A0AAX6GBE0_IRIPA</name>
<evidence type="ECO:0000256" key="8">
    <source>
        <dbReference type="SAM" id="MobiDB-lite"/>
    </source>
</evidence>
<evidence type="ECO:0000256" key="1">
    <source>
        <dbReference type="ARBA" id="ARBA00004123"/>
    </source>
</evidence>
<feature type="compositionally biased region" description="Low complexity" evidence="8">
    <location>
        <begin position="148"/>
        <end position="157"/>
    </location>
</feature>
<feature type="compositionally biased region" description="Basic and acidic residues" evidence="8">
    <location>
        <begin position="27"/>
        <end position="36"/>
    </location>
</feature>
<dbReference type="AlphaFoldDB" id="A0AAX6GBE0"/>
<organism evidence="11 12">
    <name type="scientific">Iris pallida</name>
    <name type="common">Sweet iris</name>
    <dbReference type="NCBI Taxonomy" id="29817"/>
    <lineage>
        <taxon>Eukaryota</taxon>
        <taxon>Viridiplantae</taxon>
        <taxon>Streptophyta</taxon>
        <taxon>Embryophyta</taxon>
        <taxon>Tracheophyta</taxon>
        <taxon>Spermatophyta</taxon>
        <taxon>Magnoliopsida</taxon>
        <taxon>Liliopsida</taxon>
        <taxon>Asparagales</taxon>
        <taxon>Iridaceae</taxon>
        <taxon>Iridoideae</taxon>
        <taxon>Irideae</taxon>
        <taxon>Iris</taxon>
    </lineage>
</organism>
<reference evidence="11" key="2">
    <citation type="submission" date="2023-04" db="EMBL/GenBank/DDBJ databases">
        <authorList>
            <person name="Bruccoleri R.E."/>
            <person name="Oakeley E.J."/>
            <person name="Faust A.-M."/>
            <person name="Dessus-Babus S."/>
            <person name="Altorfer M."/>
            <person name="Burckhardt D."/>
            <person name="Oertli M."/>
            <person name="Naumann U."/>
            <person name="Petersen F."/>
            <person name="Wong J."/>
        </authorList>
    </citation>
    <scope>NUCLEOTIDE SEQUENCE</scope>
    <source>
        <strain evidence="11">GSM-AAB239-AS_SAM_17_03QT</strain>
        <tissue evidence="11">Leaf</tissue>
    </source>
</reference>
<feature type="compositionally biased region" description="Basic and acidic residues" evidence="8">
    <location>
        <begin position="223"/>
        <end position="235"/>
    </location>
</feature>
<dbReference type="Pfam" id="PF07227">
    <property type="entry name" value="PHD_Oberon"/>
    <property type="match status" value="1"/>
</dbReference>
<feature type="compositionally biased region" description="Polar residues" evidence="8">
    <location>
        <begin position="506"/>
        <end position="520"/>
    </location>
</feature>
<evidence type="ECO:0008006" key="13">
    <source>
        <dbReference type="Google" id="ProtNLM"/>
    </source>
</evidence>
<feature type="compositionally biased region" description="Basic and acidic residues" evidence="8">
    <location>
        <begin position="184"/>
        <end position="193"/>
    </location>
</feature>
<feature type="domain" description="Oberon-like PHD finger" evidence="9">
    <location>
        <begin position="672"/>
        <end position="794"/>
    </location>
</feature>
<dbReference type="Proteomes" id="UP001140949">
    <property type="component" value="Unassembled WGS sequence"/>
</dbReference>
<dbReference type="GO" id="GO:0010078">
    <property type="term" value="P:maintenance of root meristem identity"/>
    <property type="evidence" value="ECO:0007669"/>
    <property type="project" value="TreeGrafter"/>
</dbReference>
<feature type="compositionally biased region" description="Basic and acidic residues" evidence="8">
    <location>
        <begin position="108"/>
        <end position="126"/>
    </location>
</feature>
<evidence type="ECO:0000313" key="11">
    <source>
        <dbReference type="EMBL" id="KAJ6826076.1"/>
    </source>
</evidence>
<evidence type="ECO:0000256" key="5">
    <source>
        <dbReference type="ARBA" id="ARBA00023054"/>
    </source>
</evidence>
<evidence type="ECO:0000313" key="12">
    <source>
        <dbReference type="Proteomes" id="UP001140949"/>
    </source>
</evidence>